<evidence type="ECO:0000313" key="1">
    <source>
        <dbReference type="EMBL" id="QBK84738.1"/>
    </source>
</evidence>
<sequence length="117" mass="13099">MLLDNNSSINVVELGSTPASFINYMKWSEHVTKFKMAGPIGPIGFYEIIKLIALNNVLTDLEIGEIETLWAVDDFIRVLNHNNTLTHIKMNIINAESGDQIDLTREIGNLVSRNSGR</sequence>
<accession>A0A481YN80</accession>
<gene>
    <name evidence="1" type="ORF">LCDPAC01_02190</name>
</gene>
<dbReference type="EMBL" id="MK500290">
    <property type="protein sequence ID" value="QBK84738.1"/>
    <property type="molecule type" value="Genomic_DNA"/>
</dbReference>
<reference evidence="1" key="1">
    <citation type="journal article" date="2019" name="MBio">
        <title>Virus Genomes from Deep Sea Sediments Expand the Ocean Megavirome and Support Independent Origins of Viral Gigantism.</title>
        <authorList>
            <person name="Backstrom D."/>
            <person name="Yutin N."/>
            <person name="Jorgensen S.L."/>
            <person name="Dharamshi J."/>
            <person name="Homa F."/>
            <person name="Zaremba-Niedwiedzka K."/>
            <person name="Spang A."/>
            <person name="Wolf Y.I."/>
            <person name="Koonin E.V."/>
            <person name="Ettema T.J."/>
        </authorList>
    </citation>
    <scope>NUCLEOTIDE SEQUENCE</scope>
</reference>
<organism evidence="1">
    <name type="scientific">Pithovirus LCDPAC01</name>
    <dbReference type="NCBI Taxonomy" id="2506600"/>
    <lineage>
        <taxon>Viruses</taxon>
        <taxon>Pithoviruses</taxon>
    </lineage>
</organism>
<protein>
    <submittedName>
        <fullName evidence="1">Uncharacterized protein</fullName>
    </submittedName>
</protein>
<proteinExistence type="predicted"/>
<name>A0A481YN80_9VIRU</name>